<dbReference type="AlphaFoldDB" id="A0A0L0HLP2"/>
<evidence type="ECO:0000256" key="2">
    <source>
        <dbReference type="ARBA" id="ARBA00022771"/>
    </source>
</evidence>
<reference evidence="6 7" key="1">
    <citation type="submission" date="2009-08" db="EMBL/GenBank/DDBJ databases">
        <title>The Genome Sequence of Spizellomyces punctatus strain DAOM BR117.</title>
        <authorList>
            <consortium name="The Broad Institute Genome Sequencing Platform"/>
            <person name="Russ C."/>
            <person name="Cuomo C."/>
            <person name="Shea T."/>
            <person name="Young S.K."/>
            <person name="Zeng Q."/>
            <person name="Koehrsen M."/>
            <person name="Haas B."/>
            <person name="Borodovsky M."/>
            <person name="Guigo R."/>
            <person name="Alvarado L."/>
            <person name="Berlin A."/>
            <person name="Bochicchio J."/>
            <person name="Borenstein D."/>
            <person name="Chapman S."/>
            <person name="Chen Z."/>
            <person name="Engels R."/>
            <person name="Freedman E."/>
            <person name="Gellesch M."/>
            <person name="Goldberg J."/>
            <person name="Griggs A."/>
            <person name="Gujja S."/>
            <person name="Heiman D."/>
            <person name="Hepburn T."/>
            <person name="Howarth C."/>
            <person name="Jen D."/>
            <person name="Larson L."/>
            <person name="Lewis B."/>
            <person name="Mehta T."/>
            <person name="Park D."/>
            <person name="Pearson M."/>
            <person name="Roberts A."/>
            <person name="Saif S."/>
            <person name="Shenoy N."/>
            <person name="Sisk P."/>
            <person name="Stolte C."/>
            <person name="Sykes S."/>
            <person name="Thomson T."/>
            <person name="Walk T."/>
            <person name="White J."/>
            <person name="Yandava C."/>
            <person name="Burger G."/>
            <person name="Gray M.W."/>
            <person name="Holland P.W.H."/>
            <person name="King N."/>
            <person name="Lang F.B.F."/>
            <person name="Roger A.J."/>
            <person name="Ruiz-Trillo I."/>
            <person name="Lander E."/>
            <person name="Nusbaum C."/>
        </authorList>
    </citation>
    <scope>NUCLEOTIDE SEQUENCE [LARGE SCALE GENOMIC DNA]</scope>
    <source>
        <strain evidence="6 7">DAOM BR117</strain>
    </source>
</reference>
<dbReference type="VEuPathDB" id="FungiDB:SPPG_02485"/>
<dbReference type="InterPro" id="IPR011011">
    <property type="entry name" value="Znf_FYVE_PHD"/>
</dbReference>
<keyword evidence="3" id="KW-0862">Zinc</keyword>
<dbReference type="GeneID" id="27686066"/>
<dbReference type="InterPro" id="IPR019787">
    <property type="entry name" value="Znf_PHD-finger"/>
</dbReference>
<dbReference type="SUPFAM" id="SSF57903">
    <property type="entry name" value="FYVE/PHD zinc finger"/>
    <property type="match status" value="1"/>
</dbReference>
<dbReference type="EMBL" id="KQ257453">
    <property type="protein sequence ID" value="KND01978.1"/>
    <property type="molecule type" value="Genomic_DNA"/>
</dbReference>
<dbReference type="SMART" id="SM00249">
    <property type="entry name" value="PHD"/>
    <property type="match status" value="1"/>
</dbReference>
<sequence length="455" mass="50220">MLEMPTHPYHTLPFLPLEPPSNTDALVDEYTHHYSDSMFTAIVIPAGPLKSSSLPNPCLFPPNATAAVVEEAAEDIDIDPSDVIDRSDSFELNPLQEALQAGLGENLLSGLAADAEANLTAENNGVDDTITSGRIFGDLSDPVLFSPSPEPPESVPCKSEHLEILDCDSDLDDLTDGSAVIAGREDDDIESISDGVLEVDVEDEMIDIDGDDEPVKDCVVRQSHRPTIYEEFTQKGIDWCRYCGVTKAGQTAAFRPGPWGRRTLCNKHGCDYKGYGYADKQSRLDLTQFRGESLGERCRPVLQDFCIVCFQRTSPNGTVLVQCDGCPRAYHIECHGKIPDSVWADSNEITWYCGETCATNRKTTRIGLDLPKKNLPYMNCSGPLGRRQCSSPSPISESESCSSPISSTIDCSATKFERRDSGLELSWPVRRNSRDDVPLKSQSRRFHPYESRARR</sequence>
<evidence type="ECO:0000313" key="7">
    <source>
        <dbReference type="Proteomes" id="UP000053201"/>
    </source>
</evidence>
<dbReference type="STRING" id="645134.A0A0L0HLP2"/>
<organism evidence="6 7">
    <name type="scientific">Spizellomyces punctatus (strain DAOM BR117)</name>
    <dbReference type="NCBI Taxonomy" id="645134"/>
    <lineage>
        <taxon>Eukaryota</taxon>
        <taxon>Fungi</taxon>
        <taxon>Fungi incertae sedis</taxon>
        <taxon>Chytridiomycota</taxon>
        <taxon>Chytridiomycota incertae sedis</taxon>
        <taxon>Chytridiomycetes</taxon>
        <taxon>Spizellomycetales</taxon>
        <taxon>Spizellomycetaceae</taxon>
        <taxon>Spizellomyces</taxon>
    </lineage>
</organism>
<gene>
    <name evidence="6" type="ORF">SPPG_02485</name>
</gene>
<evidence type="ECO:0000313" key="6">
    <source>
        <dbReference type="EMBL" id="KND01978.1"/>
    </source>
</evidence>
<accession>A0A0L0HLP2</accession>
<dbReference type="Gene3D" id="3.30.40.10">
    <property type="entry name" value="Zinc/RING finger domain, C3HC4 (zinc finger)"/>
    <property type="match status" value="1"/>
</dbReference>
<evidence type="ECO:0000256" key="3">
    <source>
        <dbReference type="ARBA" id="ARBA00022833"/>
    </source>
</evidence>
<name>A0A0L0HLP2_SPIPD</name>
<feature type="region of interest" description="Disordered" evidence="4">
    <location>
        <begin position="434"/>
        <end position="455"/>
    </location>
</feature>
<dbReference type="InterPro" id="IPR001965">
    <property type="entry name" value="Znf_PHD"/>
</dbReference>
<dbReference type="RefSeq" id="XP_016610017.1">
    <property type="nucleotide sequence ID" value="XM_016750772.1"/>
</dbReference>
<keyword evidence="1" id="KW-0479">Metal-binding</keyword>
<proteinExistence type="predicted"/>
<protein>
    <recommendedName>
        <fullName evidence="5">Zinc finger PHD-type domain-containing protein</fullName>
    </recommendedName>
</protein>
<dbReference type="Pfam" id="PF00628">
    <property type="entry name" value="PHD"/>
    <property type="match status" value="1"/>
</dbReference>
<dbReference type="GO" id="GO:0008270">
    <property type="term" value="F:zinc ion binding"/>
    <property type="evidence" value="ECO:0007669"/>
    <property type="project" value="UniProtKB-KW"/>
</dbReference>
<dbReference type="eggNOG" id="ENOG502S13N">
    <property type="taxonomic scope" value="Eukaryota"/>
</dbReference>
<dbReference type="InParanoid" id="A0A0L0HLP2"/>
<evidence type="ECO:0000256" key="4">
    <source>
        <dbReference type="SAM" id="MobiDB-lite"/>
    </source>
</evidence>
<evidence type="ECO:0000256" key="1">
    <source>
        <dbReference type="ARBA" id="ARBA00022723"/>
    </source>
</evidence>
<dbReference type="OrthoDB" id="5863171at2759"/>
<dbReference type="InterPro" id="IPR013083">
    <property type="entry name" value="Znf_RING/FYVE/PHD"/>
</dbReference>
<keyword evidence="2" id="KW-0863">Zinc-finger</keyword>
<dbReference type="Proteomes" id="UP000053201">
    <property type="component" value="Unassembled WGS sequence"/>
</dbReference>
<evidence type="ECO:0000259" key="5">
    <source>
        <dbReference type="SMART" id="SM00249"/>
    </source>
</evidence>
<keyword evidence="7" id="KW-1185">Reference proteome</keyword>
<feature type="domain" description="Zinc finger PHD-type" evidence="5">
    <location>
        <begin position="305"/>
        <end position="358"/>
    </location>
</feature>